<dbReference type="GO" id="GO:0015074">
    <property type="term" value="P:DNA integration"/>
    <property type="evidence" value="ECO:0007669"/>
    <property type="project" value="UniProtKB-KW"/>
</dbReference>
<dbReference type="RefSeq" id="WP_074163991.1">
    <property type="nucleotide sequence ID" value="NZ_CP027245.2"/>
</dbReference>
<evidence type="ECO:0000313" key="3">
    <source>
        <dbReference type="EMBL" id="AMD83582.1"/>
    </source>
</evidence>
<evidence type="ECO:0000256" key="2">
    <source>
        <dbReference type="ARBA" id="ARBA00023172"/>
    </source>
</evidence>
<evidence type="ECO:0000256" key="1">
    <source>
        <dbReference type="ARBA" id="ARBA00022908"/>
    </source>
</evidence>
<dbReference type="PANTHER" id="PTHR30349">
    <property type="entry name" value="PHAGE INTEGRASE-RELATED"/>
    <property type="match status" value="1"/>
</dbReference>
<dbReference type="InterPro" id="IPR013762">
    <property type="entry name" value="Integrase-like_cat_sf"/>
</dbReference>
<dbReference type="CDD" id="cd00397">
    <property type="entry name" value="DNA_BRE_C"/>
    <property type="match status" value="1"/>
</dbReference>
<dbReference type="GO" id="GO:0006310">
    <property type="term" value="P:DNA recombination"/>
    <property type="evidence" value="ECO:0007669"/>
    <property type="project" value="UniProtKB-KW"/>
</dbReference>
<protein>
    <submittedName>
        <fullName evidence="3">Uncharacterized protein</fullName>
    </submittedName>
</protein>
<dbReference type="InterPro" id="IPR011010">
    <property type="entry name" value="DNA_brk_join_enz"/>
</dbReference>
<sequence length="1064" mass="126739">MQKIKELIKPQLDDLFVDIHKMVKKSLDRQPSPPEVLTKEMQQKLDQQIAEKWHDIKDSVDCLSQKLSRDEQSKLMQFTEDEFNKRRKQFNQNVDKKSYRIKLNPHTKRIVLPRKIESTESRLEQGHLHIHVLKELRQYWQDSFEYWNEPKYLWGNLCLSFIYISGCADEQHLIAIQKQLQEAIELGTDLNCFRLYHSDYKKITNPLLLHYRVENSQYGNDVEQGKLYQWKHVFFNPYAQFILQYLKKLKATQKEFCLQHSVEDCILESLSKIGRKKSLGDLQYQIKRRGFRAFNDVQMVLEFNPNLSIDIFLSNVLQQEINTVALRPSEFRLLWNNDYNQVTEPDNRPIHFEQEQLLPEVPTVQSKLQTIPYELMLFGQKKRKGQKVERLDKKRNKEERTLRFWQETRRVLEEKIVDANTEEKSLIDAQLRLIHWLMHLKKRGLQLSTIESYLGSFGKEFIFEIWLNKLDLKQQSIDDYEDLYRQLLKYSSERDEKAVQRDSVKGKTSRKMHQSAEYRFGRLKDFHQFCIENYDAPGVLVLQNSSFKHLQICNARLVSPLLFGKLLEKLENLSQEPTASEWVDHLSCLKLMYLLSYRTGLRLNEVRCLKIQDIICPELLYKEKENTVFNNITLHIQDNSYRRLKTRSANRQIPLKIALSEHEFLVVQRYIQHRYEQYLVNQQDDQLFSVNHRVLTDQCISKITVDLFSQILGMHHGFSFHTLRHSAANYLAITLLGSKEMIKTYTDCPWVKAKKMRDLLFGMKARAQEEIIQHKWQVLASWMGHSSIEQTASNYLHVLDLLAVDRIYNSPCIISKKVLEQCFGPVKSSTEYINLNRYTQQQKWFDSYHQQTQPFTMVGQQEKKFSIENSTLTPYQRLINFRDARSKDPQAQVWLQRCQLMCTKWMSPQKFNLKVENIEGEIIDEGWFEDLHNKARKLSRSNERNTFLDLYDQEENRPDIYQRKNKIDALKILLHFGKLRKNFLHFVCRDQDDEQRIRSFIAGMKPILGEELNLGIQNYPVNMNAPERRVQFSFQRIDSNKNVTVLVLFNLMLKIMQEDELWIK</sequence>
<keyword evidence="1" id="KW-0229">DNA integration</keyword>
<gene>
    <name evidence="3" type="ORF">P255N_00075</name>
</gene>
<name>A0A125S0P6_ACIBA</name>
<keyword evidence="3" id="KW-0614">Plasmid</keyword>
<dbReference type="Pfam" id="PF00589">
    <property type="entry name" value="Phage_integrase"/>
    <property type="match status" value="1"/>
</dbReference>
<dbReference type="InterPro" id="IPR002104">
    <property type="entry name" value="Integrase_catalytic"/>
</dbReference>
<dbReference type="InterPro" id="IPR050090">
    <property type="entry name" value="Tyrosine_recombinase_XerCD"/>
</dbReference>
<dbReference type="Gene3D" id="1.10.443.10">
    <property type="entry name" value="Intergrase catalytic core"/>
    <property type="match status" value="1"/>
</dbReference>
<dbReference type="AlphaFoldDB" id="A0A125S0P6"/>
<dbReference type="GO" id="GO:0003677">
    <property type="term" value="F:DNA binding"/>
    <property type="evidence" value="ECO:0007669"/>
    <property type="project" value="InterPro"/>
</dbReference>
<dbReference type="PROSITE" id="PS51898">
    <property type="entry name" value="TYR_RECOMBINASE"/>
    <property type="match status" value="1"/>
</dbReference>
<accession>A0A125S0P6</accession>
<dbReference type="EMBL" id="KT852971">
    <property type="protein sequence ID" value="AMD83582.1"/>
    <property type="molecule type" value="Genomic_DNA"/>
</dbReference>
<organism evidence="3">
    <name type="scientific">Acinetobacter baumannii</name>
    <dbReference type="NCBI Taxonomy" id="470"/>
    <lineage>
        <taxon>Bacteria</taxon>
        <taxon>Pseudomonadati</taxon>
        <taxon>Pseudomonadota</taxon>
        <taxon>Gammaproteobacteria</taxon>
        <taxon>Moraxellales</taxon>
        <taxon>Moraxellaceae</taxon>
        <taxon>Acinetobacter</taxon>
        <taxon>Acinetobacter calcoaceticus/baumannii complex</taxon>
    </lineage>
</organism>
<reference evidence="3" key="1">
    <citation type="submission" date="2015-09" db="EMBL/GenBank/DDBJ databases">
        <title>Repeated local emergence of carbapenem resistant Acinetobacter baumannii in a single hospital ward.</title>
        <authorList>
            <person name="Schultz M.B."/>
            <person name="Thanh D.P."/>
            <person name="Hoang N.T.D."/>
            <person name="Wick R.R."/>
            <person name="Ingle D.J."/>
            <person name="Hawkey J."/>
            <person name="Edwards D."/>
            <person name="Kenyon J."/>
            <person name="Lan N.P.H."/>
            <person name="Campbell J.I."/>
            <person name="Thwaites G."/>
            <person name="Nhu N.T.K."/>
            <person name="Hall R."/>
            <person name="Fournier-Level A."/>
            <person name="Baker S."/>
            <person name="Holt K.E."/>
        </authorList>
    </citation>
    <scope>NUCLEOTIDE SEQUENCE</scope>
    <source>
        <strain evidence="3">255_n</strain>
        <plasmid evidence="3">p255n_1</plasmid>
    </source>
</reference>
<proteinExistence type="predicted"/>
<geneLocation type="plasmid" evidence="3">
    <name>p255n_1</name>
</geneLocation>
<keyword evidence="2" id="KW-0233">DNA recombination</keyword>
<dbReference type="SUPFAM" id="SSF56349">
    <property type="entry name" value="DNA breaking-rejoining enzymes"/>
    <property type="match status" value="1"/>
</dbReference>